<dbReference type="AlphaFoldDB" id="A0A6C0DFY4"/>
<organism evidence="1">
    <name type="scientific">viral metagenome</name>
    <dbReference type="NCBI Taxonomy" id="1070528"/>
    <lineage>
        <taxon>unclassified sequences</taxon>
        <taxon>metagenomes</taxon>
        <taxon>organismal metagenomes</taxon>
    </lineage>
</organism>
<reference evidence="1" key="1">
    <citation type="journal article" date="2020" name="Nature">
        <title>Giant virus diversity and host interactions through global metagenomics.</title>
        <authorList>
            <person name="Schulz F."/>
            <person name="Roux S."/>
            <person name="Paez-Espino D."/>
            <person name="Jungbluth S."/>
            <person name="Walsh D.A."/>
            <person name="Denef V.J."/>
            <person name="McMahon K.D."/>
            <person name="Konstantinidis K.T."/>
            <person name="Eloe-Fadrosh E.A."/>
            <person name="Kyrpides N.C."/>
            <person name="Woyke T."/>
        </authorList>
    </citation>
    <scope>NUCLEOTIDE SEQUENCE</scope>
    <source>
        <strain evidence="1">GVMAG-M-3300023174-144</strain>
    </source>
</reference>
<evidence type="ECO:0000313" key="1">
    <source>
        <dbReference type="EMBL" id="QHT15403.1"/>
    </source>
</evidence>
<dbReference type="EMBL" id="MN739609">
    <property type="protein sequence ID" value="QHT15403.1"/>
    <property type="molecule type" value="Genomic_DNA"/>
</dbReference>
<name>A0A6C0DFY4_9ZZZZ</name>
<proteinExistence type="predicted"/>
<accession>A0A6C0DFY4</accession>
<sequence length="416" mass="49021">MDNENNEKYEYDIVLKLYTNHNEIIKKELIKVINLIIDTIEVTNKDLDYLIYLFFSESITEYGQIGKQEITTKDQLNDLINSLNIRELFTVINNFRKKIDCFMFELLLNYKKNPKDFITNYPYLDISYVEYIINFIENMLDVDILDLDLCYNEEFIEIPCKPPVKPFYRSVQDDNISYPDWNYSNICSLWLPATYGNSNQLLIKESKKNKLYDIVTKSINKKQTIDKNCVEGMMKKYPFVEPLSPYEIHFLESKQSDTNNFLFSICNSEPNDTNFTTQLRKKYNKLMVSYTSGHTVIMLMLCKYFKGINLGLITLGCIIWLVPYNHSITEIFLAAKQLDIFKNFTLKKDILTSVNEMLRLSGVSSQISGGANFKKTRKRHSIKKHFYYKKLKNINSIKRKTNKKKSIKTKTNKNKN</sequence>
<protein>
    <submittedName>
        <fullName evidence="1">Uncharacterized protein</fullName>
    </submittedName>
</protein>